<feature type="domain" description="AAA+ ATPase" evidence="1">
    <location>
        <begin position="59"/>
        <end position="238"/>
    </location>
</feature>
<accession>A0ABD5JJU3</accession>
<dbReference type="SUPFAM" id="SSF48452">
    <property type="entry name" value="TPR-like"/>
    <property type="match status" value="2"/>
</dbReference>
<name>A0ABD5JJU3_9ACTN</name>
<dbReference type="Gene3D" id="3.40.50.300">
    <property type="entry name" value="P-loop containing nucleotide triphosphate hydrolases"/>
    <property type="match status" value="1"/>
</dbReference>
<dbReference type="Pfam" id="PF13424">
    <property type="entry name" value="TPR_12"/>
    <property type="match status" value="2"/>
</dbReference>
<dbReference type="Proteomes" id="UP001354649">
    <property type="component" value="Unassembled WGS sequence"/>
</dbReference>
<dbReference type="Pfam" id="PF13191">
    <property type="entry name" value="AAA_16"/>
    <property type="match status" value="1"/>
</dbReference>
<dbReference type="SUPFAM" id="SSF52540">
    <property type="entry name" value="P-loop containing nucleoside triphosphate hydrolases"/>
    <property type="match status" value="1"/>
</dbReference>
<dbReference type="EMBL" id="JAZBJQ010000029">
    <property type="protein sequence ID" value="MEE4588021.1"/>
    <property type="molecule type" value="Genomic_DNA"/>
</dbReference>
<dbReference type="InterPro" id="IPR027417">
    <property type="entry name" value="P-loop_NTPase"/>
</dbReference>
<dbReference type="InterPro" id="IPR041664">
    <property type="entry name" value="AAA_16"/>
</dbReference>
<dbReference type="SMART" id="SM00028">
    <property type="entry name" value="TPR"/>
    <property type="match status" value="7"/>
</dbReference>
<dbReference type="InterPro" id="IPR003593">
    <property type="entry name" value="AAA+_ATPase"/>
</dbReference>
<evidence type="ECO:0000313" key="3">
    <source>
        <dbReference type="Proteomes" id="UP001354649"/>
    </source>
</evidence>
<reference evidence="2 3" key="1">
    <citation type="submission" date="2023-11" db="EMBL/GenBank/DDBJ databases">
        <title>30 novel species of actinomycetes from the DSMZ collection.</title>
        <authorList>
            <person name="Nouioui I."/>
        </authorList>
    </citation>
    <scope>NUCLEOTIDE SEQUENCE [LARGE SCALE GENOMIC DNA]</scope>
    <source>
        <strain evidence="2 3">DSM 41602</strain>
    </source>
</reference>
<dbReference type="RefSeq" id="WP_197049197.1">
    <property type="nucleotide sequence ID" value="NZ_JBEYSQ010000019.1"/>
</dbReference>
<gene>
    <name evidence="2" type="ORF">V2K49_33880</name>
</gene>
<evidence type="ECO:0000259" key="1">
    <source>
        <dbReference type="SMART" id="SM00382"/>
    </source>
</evidence>
<dbReference type="AlphaFoldDB" id="A0ABD5JJU3"/>
<organism evidence="2 3">
    <name type="scientific">Streptomyces antimycoticus</name>
    <dbReference type="NCBI Taxonomy" id="68175"/>
    <lineage>
        <taxon>Bacteria</taxon>
        <taxon>Bacillati</taxon>
        <taxon>Actinomycetota</taxon>
        <taxon>Actinomycetes</taxon>
        <taxon>Kitasatosporales</taxon>
        <taxon>Streptomycetaceae</taxon>
        <taxon>Streptomyces</taxon>
        <taxon>Streptomyces violaceusniger group</taxon>
    </lineage>
</organism>
<dbReference type="PANTHER" id="PTHR47691">
    <property type="entry name" value="REGULATOR-RELATED"/>
    <property type="match status" value="1"/>
</dbReference>
<dbReference type="InterPro" id="IPR011990">
    <property type="entry name" value="TPR-like_helical_dom_sf"/>
</dbReference>
<dbReference type="InterPro" id="IPR019734">
    <property type="entry name" value="TPR_rpt"/>
</dbReference>
<dbReference type="Gene3D" id="1.25.40.10">
    <property type="entry name" value="Tetratricopeptide repeat domain"/>
    <property type="match status" value="2"/>
</dbReference>
<evidence type="ECO:0000313" key="2">
    <source>
        <dbReference type="EMBL" id="MEE4588021.1"/>
    </source>
</evidence>
<dbReference type="SMART" id="SM00382">
    <property type="entry name" value="AAA"/>
    <property type="match status" value="1"/>
</dbReference>
<protein>
    <submittedName>
        <fullName evidence="2">Tetratricopeptide repeat protein</fullName>
    </submittedName>
</protein>
<dbReference type="PANTHER" id="PTHR47691:SF3">
    <property type="entry name" value="HTH-TYPE TRANSCRIPTIONAL REGULATOR RV0890C-RELATED"/>
    <property type="match status" value="1"/>
</dbReference>
<proteinExistence type="predicted"/>
<sequence>MVQAGQVLGGVHFHSPAAVSVEVPVPRQLPGDVHGFVGRAAELDQLDALLHDGDGPDGAASVVLIAGTAGVGKTSLAIRLAHRASHRFPHGQFFVNLRGYDAGPPLEPATALERFLRALGVPGPALPTGLDERAELYRSLLADKQVLVVVDNAATAGQARPLLPGTAGCLTVVTSRHRLSGLAVRDGARRITLGMLNEQESSDLITTATRGYRTGDDPAQIAELARLCAHLPLALRIAAERAATHPMLTLSELTAQLRDESTLWEALSSPDQEEADAVRTVFAWSYRTLPPPAASLFRLLGLHPGPDFSVHAAAALAGQEVRHSSGLLDLLAGAHLIEPTSADRYQFHDLLRAYATDQAHQEESLEEQHAALKRVANWYLHTADAAGAAVQTLAPSVLPPEQPRLERALVFKGRQDALSWYQAEQTNLLAITRATAQAGLDEIAWQLPATLQGLHSIRNAFDVWQAMARVGLEAAQRLGDQRAQALMHNTLGIAGKDSRQLAQAAEHHQAALDLRTALGDHAGVAESANGLGLVHRLRRELDASRTRLEQALAFYQQHGPYQWTGVALYNLAYVAADLTEHQQAANLARQALAIFHETGADHYLRVDARLVLARLARDAGHYAQAEEHIAEAVALLDHTSSPALEALLHLEQAAQRREQGRHDQALEAYWACETLQRSVGNRTGQAMAYDGIGQTLRSLGRLPEAIDFHTLAVRILRDLAQPWDLAQALIHLADTHTDNDQPEQACQHRTEAVTLLGPFSDPHATTLRQRLQELISE</sequence>
<dbReference type="PRINTS" id="PR00364">
    <property type="entry name" value="DISEASERSIST"/>
</dbReference>
<comment type="caution">
    <text evidence="2">The sequence shown here is derived from an EMBL/GenBank/DDBJ whole genome shotgun (WGS) entry which is preliminary data.</text>
</comment>